<dbReference type="InterPro" id="IPR000182">
    <property type="entry name" value="GNAT_dom"/>
</dbReference>
<keyword evidence="2" id="KW-0808">Transferase</keyword>
<accession>A0A1V1I0T2</accession>
<dbReference type="Pfam" id="PF00583">
    <property type="entry name" value="Acetyltransf_1"/>
    <property type="match status" value="1"/>
</dbReference>
<name>A0A1V1I0T2_9FIRM</name>
<dbReference type="Gene3D" id="3.40.630.30">
    <property type="match status" value="1"/>
</dbReference>
<protein>
    <submittedName>
        <fullName evidence="2">Acyl-CoA N-acyltransferase</fullName>
    </submittedName>
</protein>
<evidence type="ECO:0000313" key="3">
    <source>
        <dbReference type="Proteomes" id="UP000245622"/>
    </source>
</evidence>
<dbReference type="PROSITE" id="PS51186">
    <property type="entry name" value="GNAT"/>
    <property type="match status" value="1"/>
</dbReference>
<dbReference type="InterPro" id="IPR016181">
    <property type="entry name" value="Acyl_CoA_acyltransferase"/>
</dbReference>
<dbReference type="RefSeq" id="WP_180703426.1">
    <property type="nucleotide sequence ID" value="NZ_LN555523.1"/>
</dbReference>
<dbReference type="Proteomes" id="UP000245622">
    <property type="component" value="Chromosome 1"/>
</dbReference>
<dbReference type="GO" id="GO:0016747">
    <property type="term" value="F:acyltransferase activity, transferring groups other than amino-acyl groups"/>
    <property type="evidence" value="ECO:0007669"/>
    <property type="project" value="InterPro"/>
</dbReference>
<sequence length="197" mass="22297">MIKTVKLSKFNGELCENLYANVLLMDASNFNDITVLFNNVISSISNKNWLKFRDIDYLQNVLHHGGFIVGCYVENTLIACALCEPPSGDYLNNLYDIGMNEDEINSTYVSGYVMVDPLYRGNSLHKILLETRIEESIARGKSHILTAVAAENIFSLRTILSLGFEMQLQRENQYGINRYILLKKLDSASSKDKEIIA</sequence>
<organism evidence="2 3">
    <name type="scientific">Romboutsia ilealis</name>
    <dbReference type="NCBI Taxonomy" id="1115758"/>
    <lineage>
        <taxon>Bacteria</taxon>
        <taxon>Bacillati</taxon>
        <taxon>Bacillota</taxon>
        <taxon>Clostridia</taxon>
        <taxon>Peptostreptococcales</taxon>
        <taxon>Peptostreptococcaceae</taxon>
        <taxon>Romboutsia</taxon>
    </lineage>
</organism>
<proteinExistence type="predicted"/>
<dbReference type="EMBL" id="LN555523">
    <property type="protein sequence ID" value="CED93737.1"/>
    <property type="molecule type" value="Genomic_DNA"/>
</dbReference>
<keyword evidence="3" id="KW-1185">Reference proteome</keyword>
<evidence type="ECO:0000259" key="1">
    <source>
        <dbReference type="PROSITE" id="PS51186"/>
    </source>
</evidence>
<reference evidence="2 3" key="1">
    <citation type="submission" date="2014-04" db="EMBL/GenBank/DDBJ databases">
        <authorList>
            <person name="Hornung B.V."/>
        </authorList>
    </citation>
    <scope>NUCLEOTIDE SEQUENCE [LARGE SCALE GENOMIC DNA]</scope>
    <source>
        <strain evidence="2 3">CRIB</strain>
    </source>
</reference>
<keyword evidence="2" id="KW-0012">Acyltransferase</keyword>
<dbReference type="AlphaFoldDB" id="A0A1V1I0T2"/>
<feature type="domain" description="N-acetyltransferase" evidence="1">
    <location>
        <begin position="20"/>
        <end position="186"/>
    </location>
</feature>
<evidence type="ECO:0000313" key="2">
    <source>
        <dbReference type="EMBL" id="CED93737.1"/>
    </source>
</evidence>
<dbReference type="KEGG" id="ril:CRIB_986"/>
<dbReference type="GeneID" id="82205163"/>
<dbReference type="SUPFAM" id="SSF55729">
    <property type="entry name" value="Acyl-CoA N-acyltransferases (Nat)"/>
    <property type="match status" value="1"/>
</dbReference>
<gene>
    <name evidence="2" type="ORF">CRIB_986</name>
</gene>